<gene>
    <name evidence="1" type="ORF">GNZ18_08085</name>
</gene>
<evidence type="ECO:0000313" key="1">
    <source>
        <dbReference type="EMBL" id="MUN36556.1"/>
    </source>
</evidence>
<dbReference type="PRINTS" id="PR00364">
    <property type="entry name" value="DISEASERSIST"/>
</dbReference>
<keyword evidence="2" id="KW-1185">Reference proteome</keyword>
<dbReference type="SUPFAM" id="SSF48452">
    <property type="entry name" value="TPR-like"/>
    <property type="match status" value="1"/>
</dbReference>
<dbReference type="InterPro" id="IPR027417">
    <property type="entry name" value="P-loop_NTPase"/>
</dbReference>
<reference evidence="1 2" key="1">
    <citation type="submission" date="2019-11" db="EMBL/GenBank/DDBJ databases">
        <authorList>
            <person name="Cao P."/>
        </authorList>
    </citation>
    <scope>NUCLEOTIDE SEQUENCE [LARGE SCALE GENOMIC DNA]</scope>
    <source>
        <strain evidence="1 2">NEAU-AAG5</strain>
    </source>
</reference>
<dbReference type="InterPro" id="IPR011990">
    <property type="entry name" value="TPR-like_helical_dom_sf"/>
</dbReference>
<organism evidence="1 2">
    <name type="scientific">Actinomadura litoris</name>
    <dbReference type="NCBI Taxonomy" id="2678616"/>
    <lineage>
        <taxon>Bacteria</taxon>
        <taxon>Bacillati</taxon>
        <taxon>Actinomycetota</taxon>
        <taxon>Actinomycetes</taxon>
        <taxon>Streptosporangiales</taxon>
        <taxon>Thermomonosporaceae</taxon>
        <taxon>Actinomadura</taxon>
    </lineage>
</organism>
<dbReference type="PANTHER" id="PTHR47691:SF3">
    <property type="entry name" value="HTH-TYPE TRANSCRIPTIONAL REGULATOR RV0890C-RELATED"/>
    <property type="match status" value="1"/>
</dbReference>
<accession>A0A7K1KX76</accession>
<dbReference type="SUPFAM" id="SSF52540">
    <property type="entry name" value="P-loop containing nucleoside triphosphate hydrolases"/>
    <property type="match status" value="1"/>
</dbReference>
<evidence type="ECO:0000313" key="2">
    <source>
        <dbReference type="Proteomes" id="UP000432015"/>
    </source>
</evidence>
<protein>
    <recommendedName>
        <fullName evidence="3">ATPase</fullName>
    </recommendedName>
</protein>
<name>A0A7K1KX76_9ACTN</name>
<evidence type="ECO:0008006" key="3">
    <source>
        <dbReference type="Google" id="ProtNLM"/>
    </source>
</evidence>
<proteinExistence type="predicted"/>
<dbReference type="EMBL" id="WOFH01000002">
    <property type="protein sequence ID" value="MUN36556.1"/>
    <property type="molecule type" value="Genomic_DNA"/>
</dbReference>
<dbReference type="AlphaFoldDB" id="A0A7K1KX76"/>
<dbReference type="PANTHER" id="PTHR47691">
    <property type="entry name" value="REGULATOR-RELATED"/>
    <property type="match status" value="1"/>
</dbReference>
<comment type="caution">
    <text evidence="1">The sequence shown here is derived from an EMBL/GenBank/DDBJ whole genome shotgun (WGS) entry which is preliminary data.</text>
</comment>
<sequence>MSTSTTAGGGRSGGNLPAGLPSFVGRAVELAELDGALEESPLVTLTGVGGVGKTRTALEAARRARGRFPDGIWLVELSRLRDPVLLVPTVATTLRVHDPGTRPLAEVLAGHLAGRSCLIVLDTCEHLTGACAALARALLAEAPRLRILATTRQPLGADGERVVPLAPLPVDPGAKEEAGDAVRLFAERARHAVPGFAVDEANRDAVTRLCRRLDGLPLALELAAPWLRVLPVEAVADRLDDRFRMLARGPGHEPGRHESLRTAIGWSHELCGPAERLLWARASVFAADFDRQTVQEVCAGGPLAAADLPRVLARLVHKSVLTCDGTGPHARYGMLDTVREYGARWLAELGEEQEIARRHRAFHLALARRAYAFWMGGRQIDWYERVRAVHPDVRAALEGALADPRDGDDAVELAGALWFYWYACGFQREGRHFLERALAVSSRPGLGRTRAAWARGLITLAQGDLTAADQCIEICRADTGRLAATAAEFLAGSAMTLRGENAEALRVLRALRPDPARGGVDEAIWFLERGVRAFAHVQLGQLDEAAAMARESRTRSAERGERCLQAWADYVHALAELGLGRPGDAAAHARDALVAKRPLNDTWFLALCVDALSLALAATGEAEPAARLIGVGQRLWRSHGLPQLGAPELVAAREECERGLRCALGDAAYDAAHTAGLRMPTEDGLDYALAAFGPPS</sequence>
<dbReference type="RefSeq" id="WP_156215534.1">
    <property type="nucleotide sequence ID" value="NZ_WOFH01000002.1"/>
</dbReference>
<dbReference type="Gene3D" id="3.40.50.300">
    <property type="entry name" value="P-loop containing nucleotide triphosphate hydrolases"/>
    <property type="match status" value="1"/>
</dbReference>
<dbReference type="Proteomes" id="UP000432015">
    <property type="component" value="Unassembled WGS sequence"/>
</dbReference>